<comment type="caution">
    <text evidence="2">The sequence shown here is derived from an EMBL/GenBank/DDBJ whole genome shotgun (WGS) entry which is preliminary data.</text>
</comment>
<evidence type="ECO:0000256" key="1">
    <source>
        <dbReference type="SAM" id="SignalP"/>
    </source>
</evidence>
<name>A0A364XXM7_9BACT</name>
<organism evidence="2 3">
    <name type="scientific">Pseudochryseolinea flava</name>
    <dbReference type="NCBI Taxonomy" id="2059302"/>
    <lineage>
        <taxon>Bacteria</taxon>
        <taxon>Pseudomonadati</taxon>
        <taxon>Bacteroidota</taxon>
        <taxon>Cytophagia</taxon>
        <taxon>Cytophagales</taxon>
        <taxon>Fulvivirgaceae</taxon>
        <taxon>Pseudochryseolinea</taxon>
    </lineage>
</organism>
<feature type="chain" id="PRO_5016734784" description="Secretion system C-terminal sorting domain-containing protein" evidence="1">
    <location>
        <begin position="20"/>
        <end position="620"/>
    </location>
</feature>
<dbReference type="NCBIfam" id="TIGR04183">
    <property type="entry name" value="Por_Secre_tail"/>
    <property type="match status" value="1"/>
</dbReference>
<evidence type="ECO:0008006" key="4">
    <source>
        <dbReference type="Google" id="ProtNLM"/>
    </source>
</evidence>
<accession>A0A364XXM7</accession>
<keyword evidence="1" id="KW-0732">Signal</keyword>
<protein>
    <recommendedName>
        <fullName evidence="4">Secretion system C-terminal sorting domain-containing protein</fullName>
    </recommendedName>
</protein>
<sequence>MRYLLLLAAAVMHYSTAFAQSFSVDSLSANDICGNSNFLVFFTDQQSREDSYTAEISIVNFPDFPMTPVVLGTGTGSPLKVSLPKLIAGGAYQLRLRVNGQYSDTVAFTVCNLAGKKTVDAYAASDLTIWRNQLAWAGQPSHKDSMALANDYEVYYYDGNETYQVTKNRVHDVLPTLENGVMSWVRNFSTSNTEIYYYRDNVEKRVTQTPGFEFHPKISDGVIVWGSSGKNYDVFSFDGNETTQITNDAADDAGPEICQGRVLWQKLVGADYEIFLYEEGSTTQLTDNAYDDGGGRISDELIAWVGYDGHDNEIFVYKDGEVKQITNNDVNDYDIRLSGSNLTWQSFTSGGSTGQVYYYTFGGEPENISAYTAYNSGNARISGNIVVFDAYANDTYNREVYLFNGTSTIQLSMDEGDDMLPVIHDGYIAWTRDMHSYITVFQVDTPCENLSDVVGEIQVSHDTENNARVTTLSIDEQFGASQYVWKVEPMRAGVVTAGGSNNASLMWDDDFTGDAIISVRSINRCDISDLKSITIAAPTITNIEEDNQFQLYPIPSNGTVYLKTSGLLHGSSYEVLTIEGKPVMRKVITNAESSFTLNPGVYVLRLLRANSTSVYKLIVY</sequence>
<dbReference type="Proteomes" id="UP000251889">
    <property type="component" value="Unassembled WGS sequence"/>
</dbReference>
<dbReference type="SUPFAM" id="SSF69304">
    <property type="entry name" value="Tricorn protease N-terminal domain"/>
    <property type="match status" value="1"/>
</dbReference>
<keyword evidence="3" id="KW-1185">Reference proteome</keyword>
<dbReference type="AlphaFoldDB" id="A0A364XXM7"/>
<feature type="signal peptide" evidence="1">
    <location>
        <begin position="1"/>
        <end position="19"/>
    </location>
</feature>
<evidence type="ECO:0000313" key="2">
    <source>
        <dbReference type="EMBL" id="RAV98166.1"/>
    </source>
</evidence>
<dbReference type="OrthoDB" id="9757809at2"/>
<evidence type="ECO:0000313" key="3">
    <source>
        <dbReference type="Proteomes" id="UP000251889"/>
    </source>
</evidence>
<proteinExistence type="predicted"/>
<dbReference type="InterPro" id="IPR026444">
    <property type="entry name" value="Secre_tail"/>
</dbReference>
<gene>
    <name evidence="2" type="ORF">DQQ10_25200</name>
</gene>
<reference evidence="2 3" key="1">
    <citation type="submission" date="2018-06" db="EMBL/GenBank/DDBJ databases">
        <title>Chryseolinea flavus sp. nov., a member of the phylum Bacteroidetes isolated from soil.</title>
        <authorList>
            <person name="Li Y."/>
            <person name="Wang J."/>
        </authorList>
    </citation>
    <scope>NUCLEOTIDE SEQUENCE [LARGE SCALE GENOMIC DNA]</scope>
    <source>
        <strain evidence="2 3">SDU1-6</strain>
    </source>
</reference>
<dbReference type="EMBL" id="QMFY01000021">
    <property type="protein sequence ID" value="RAV98166.1"/>
    <property type="molecule type" value="Genomic_DNA"/>
</dbReference>
<dbReference type="RefSeq" id="WP_112749712.1">
    <property type="nucleotide sequence ID" value="NZ_QMFY01000021.1"/>
</dbReference>